<evidence type="ECO:0000313" key="2">
    <source>
        <dbReference type="EMBL" id="SQF96204.1"/>
    </source>
</evidence>
<sequence length="57" mass="5940">MAGVVVLFDGRQFGAVIVIVIVGMIVLKIMIMRVTMLFGGVDGVAHSVASVKVPVAK</sequence>
<dbReference type="Proteomes" id="UP000248640">
    <property type="component" value="Chromosome 1"/>
</dbReference>
<accession>A0A8B4IFT9</accession>
<protein>
    <submittedName>
        <fullName evidence="2">Uncharacterized protein</fullName>
    </submittedName>
</protein>
<dbReference type="EMBL" id="LS483372">
    <property type="protein sequence ID" value="SQF96204.1"/>
    <property type="molecule type" value="Genomic_DNA"/>
</dbReference>
<keyword evidence="1" id="KW-1133">Transmembrane helix</keyword>
<evidence type="ECO:0000313" key="3">
    <source>
        <dbReference type="Proteomes" id="UP000248640"/>
    </source>
</evidence>
<keyword evidence="1" id="KW-0812">Transmembrane</keyword>
<name>A0A8B4IFT9_PSEFL</name>
<organism evidence="2 3">
    <name type="scientific">Pseudomonas fluorescens</name>
    <dbReference type="NCBI Taxonomy" id="294"/>
    <lineage>
        <taxon>Bacteria</taxon>
        <taxon>Pseudomonadati</taxon>
        <taxon>Pseudomonadota</taxon>
        <taxon>Gammaproteobacteria</taxon>
        <taxon>Pseudomonadales</taxon>
        <taxon>Pseudomonadaceae</taxon>
        <taxon>Pseudomonas</taxon>
    </lineage>
</organism>
<proteinExistence type="predicted"/>
<keyword evidence="1" id="KW-0472">Membrane</keyword>
<reference evidence="2 3" key="1">
    <citation type="submission" date="2018-06" db="EMBL/GenBank/DDBJ databases">
        <authorList>
            <consortium name="Pathogen Informatics"/>
            <person name="Doyle S."/>
        </authorList>
    </citation>
    <scope>NUCLEOTIDE SEQUENCE [LARGE SCALE GENOMIC DNA]</scope>
    <source>
        <strain evidence="2 3">NCTC10038</strain>
    </source>
</reference>
<evidence type="ECO:0000256" key="1">
    <source>
        <dbReference type="SAM" id="Phobius"/>
    </source>
</evidence>
<feature type="transmembrane region" description="Helical" evidence="1">
    <location>
        <begin position="12"/>
        <end position="31"/>
    </location>
</feature>
<gene>
    <name evidence="2" type="ORF">NCTC10038_05780</name>
</gene>
<dbReference type="AlphaFoldDB" id="A0A8B4IFT9"/>